<name>A0A1V0B628_9GAMM</name>
<organism evidence="6 7">
    <name type="scientific">Halopseudomonas phragmitis</name>
    <dbReference type="NCBI Taxonomy" id="1931241"/>
    <lineage>
        <taxon>Bacteria</taxon>
        <taxon>Pseudomonadati</taxon>
        <taxon>Pseudomonadota</taxon>
        <taxon>Gammaproteobacteria</taxon>
        <taxon>Pseudomonadales</taxon>
        <taxon>Pseudomonadaceae</taxon>
        <taxon>Halopseudomonas</taxon>
    </lineage>
</organism>
<reference evidence="6 7" key="1">
    <citation type="submission" date="2017-03" db="EMBL/GenBank/DDBJ databases">
        <title>Complete genome sequence of the novel DNRA strain Pseudomonas sp. S-6-2 isolated from Chinese polluted river sediment. Journal of Biotechnology.</title>
        <authorList>
            <person name="Li J."/>
            <person name="Xiang F."/>
            <person name="Wang L."/>
            <person name="Xi L."/>
            <person name="Liu J."/>
        </authorList>
    </citation>
    <scope>NUCLEOTIDE SEQUENCE [LARGE SCALE GENOMIC DNA]</scope>
    <source>
        <strain evidence="6 7">S-6-2</strain>
    </source>
</reference>
<feature type="transmembrane region" description="Helical" evidence="5">
    <location>
        <begin position="51"/>
        <end position="71"/>
    </location>
</feature>
<dbReference type="STRING" id="1931241.BVH74_11570"/>
<dbReference type="AlphaFoldDB" id="A0A1V0B628"/>
<dbReference type="KEGG" id="ppha:BVH74_11570"/>
<dbReference type="RefSeq" id="WP_080050218.1">
    <property type="nucleotide sequence ID" value="NZ_CP020100.1"/>
</dbReference>
<evidence type="ECO:0000256" key="3">
    <source>
        <dbReference type="ARBA" id="ARBA00022989"/>
    </source>
</evidence>
<dbReference type="GO" id="GO:0016020">
    <property type="term" value="C:membrane"/>
    <property type="evidence" value="ECO:0007669"/>
    <property type="project" value="UniProtKB-SubCell"/>
</dbReference>
<feature type="transmembrane region" description="Helical" evidence="5">
    <location>
        <begin position="106"/>
        <end position="127"/>
    </location>
</feature>
<evidence type="ECO:0000313" key="7">
    <source>
        <dbReference type="Proteomes" id="UP000243488"/>
    </source>
</evidence>
<dbReference type="InterPro" id="IPR032808">
    <property type="entry name" value="DoxX"/>
</dbReference>
<protein>
    <submittedName>
        <fullName evidence="6">DoxX family protein</fullName>
    </submittedName>
</protein>
<accession>A0A1V0B628</accession>
<feature type="transmembrane region" description="Helical" evidence="5">
    <location>
        <begin position="76"/>
        <end position="94"/>
    </location>
</feature>
<sequence length="144" mass="15716">MQKLGEVLESGWLWLVARLLLVVVFASSGLAKIIDFDAGMAEMRDAGLEPAWLFNVVVASTLLLGSVLILLDRVVWLAAAALSGFLLLAILIVHRFWALPASDAELALFFALEHVSVMGGLIAVAVASHARRELRLIDEWKPRT</sequence>
<evidence type="ECO:0000256" key="2">
    <source>
        <dbReference type="ARBA" id="ARBA00022692"/>
    </source>
</evidence>
<dbReference type="Pfam" id="PF07681">
    <property type="entry name" value="DoxX"/>
    <property type="match status" value="1"/>
</dbReference>
<feature type="transmembrane region" description="Helical" evidence="5">
    <location>
        <begin position="12"/>
        <end position="31"/>
    </location>
</feature>
<evidence type="ECO:0000256" key="5">
    <source>
        <dbReference type="SAM" id="Phobius"/>
    </source>
</evidence>
<dbReference type="Proteomes" id="UP000243488">
    <property type="component" value="Chromosome"/>
</dbReference>
<dbReference type="EMBL" id="CP020100">
    <property type="protein sequence ID" value="AQZ95350.1"/>
    <property type="molecule type" value="Genomic_DNA"/>
</dbReference>
<evidence type="ECO:0000313" key="6">
    <source>
        <dbReference type="EMBL" id="AQZ95350.1"/>
    </source>
</evidence>
<keyword evidence="7" id="KW-1185">Reference proteome</keyword>
<keyword evidence="3 5" id="KW-1133">Transmembrane helix</keyword>
<evidence type="ECO:0000256" key="4">
    <source>
        <dbReference type="ARBA" id="ARBA00023136"/>
    </source>
</evidence>
<keyword evidence="4 5" id="KW-0472">Membrane</keyword>
<proteinExistence type="predicted"/>
<evidence type="ECO:0000256" key="1">
    <source>
        <dbReference type="ARBA" id="ARBA00004141"/>
    </source>
</evidence>
<keyword evidence="2 5" id="KW-0812">Transmembrane</keyword>
<comment type="subcellular location">
    <subcellularLocation>
        <location evidence="1">Membrane</location>
        <topology evidence="1">Multi-pass membrane protein</topology>
    </subcellularLocation>
</comment>
<gene>
    <name evidence="6" type="ORF">BVH74_11570</name>
</gene>